<feature type="region of interest" description="Disordered" evidence="1">
    <location>
        <begin position="1"/>
        <end position="54"/>
    </location>
</feature>
<gene>
    <name evidence="2" type="ORF">LCGC14_2506080</name>
</gene>
<protein>
    <submittedName>
        <fullName evidence="2">Uncharacterized protein</fullName>
    </submittedName>
</protein>
<organism evidence="2">
    <name type="scientific">marine sediment metagenome</name>
    <dbReference type="NCBI Taxonomy" id="412755"/>
    <lineage>
        <taxon>unclassified sequences</taxon>
        <taxon>metagenomes</taxon>
        <taxon>ecological metagenomes</taxon>
    </lineage>
</organism>
<comment type="caution">
    <text evidence="2">The sequence shown here is derived from an EMBL/GenBank/DDBJ whole genome shotgun (WGS) entry which is preliminary data.</text>
</comment>
<feature type="compositionally biased region" description="Basic and acidic residues" evidence="1">
    <location>
        <begin position="25"/>
        <end position="42"/>
    </location>
</feature>
<evidence type="ECO:0000256" key="1">
    <source>
        <dbReference type="SAM" id="MobiDB-lite"/>
    </source>
</evidence>
<dbReference type="AlphaFoldDB" id="A0A0F9B0G0"/>
<reference evidence="2" key="1">
    <citation type="journal article" date="2015" name="Nature">
        <title>Complex archaea that bridge the gap between prokaryotes and eukaryotes.</title>
        <authorList>
            <person name="Spang A."/>
            <person name="Saw J.H."/>
            <person name="Jorgensen S.L."/>
            <person name="Zaremba-Niedzwiedzka K."/>
            <person name="Martijn J."/>
            <person name="Lind A.E."/>
            <person name="van Eijk R."/>
            <person name="Schleper C."/>
            <person name="Guy L."/>
            <person name="Ettema T.J."/>
        </authorList>
    </citation>
    <scope>NUCLEOTIDE SEQUENCE</scope>
</reference>
<proteinExistence type="predicted"/>
<sequence length="78" mass="8444">MGKFFPSPSRTQAPAAPQVLSKTAKVKEGDDSARRTRLAEKRRQGRRASVLSNISEEEAQLTNVSRPGADTLAKTFGS</sequence>
<dbReference type="EMBL" id="LAZR01040080">
    <property type="protein sequence ID" value="KKL15389.1"/>
    <property type="molecule type" value="Genomic_DNA"/>
</dbReference>
<accession>A0A0F9B0G0</accession>
<feature type="region of interest" description="Disordered" evidence="1">
    <location>
        <begin position="59"/>
        <end position="78"/>
    </location>
</feature>
<evidence type="ECO:0000313" key="2">
    <source>
        <dbReference type="EMBL" id="KKL15389.1"/>
    </source>
</evidence>
<name>A0A0F9B0G0_9ZZZZ</name>